<reference evidence="1" key="2">
    <citation type="submission" date="2011-02" db="EMBL/GenBank/DDBJ databases">
        <authorList>
            <person name="MacLean D."/>
        </authorList>
    </citation>
    <scope>NUCLEOTIDE SEQUENCE</scope>
</reference>
<name>F0WJ50_9STRA</name>
<dbReference type="AlphaFoldDB" id="F0WJ50"/>
<dbReference type="HOGENOM" id="CLU_2255200_0_0_1"/>
<reference evidence="1" key="1">
    <citation type="journal article" date="2011" name="PLoS Biol.">
        <title>Gene gain and loss during evolution of obligate parasitism in the white rust pathogen of Arabidopsis thaliana.</title>
        <authorList>
            <person name="Kemen E."/>
            <person name="Gardiner A."/>
            <person name="Schultz-Larsen T."/>
            <person name="Kemen A.C."/>
            <person name="Balmuth A.L."/>
            <person name="Robert-Seilaniantz A."/>
            <person name="Bailey K."/>
            <person name="Holub E."/>
            <person name="Studholme D.J."/>
            <person name="Maclean D."/>
            <person name="Jones J.D."/>
        </authorList>
    </citation>
    <scope>NUCLEOTIDE SEQUENCE</scope>
</reference>
<protein>
    <submittedName>
        <fullName evidence="1">Uncharacterized protein AlNc14C118G6581</fullName>
    </submittedName>
</protein>
<dbReference type="EMBL" id="FR824163">
    <property type="protein sequence ID" value="CCA21296.1"/>
    <property type="molecule type" value="Genomic_DNA"/>
</dbReference>
<organism evidence="1">
    <name type="scientific">Albugo laibachii Nc14</name>
    <dbReference type="NCBI Taxonomy" id="890382"/>
    <lineage>
        <taxon>Eukaryota</taxon>
        <taxon>Sar</taxon>
        <taxon>Stramenopiles</taxon>
        <taxon>Oomycota</taxon>
        <taxon>Peronosporomycetes</taxon>
        <taxon>Albuginales</taxon>
        <taxon>Albuginaceae</taxon>
        <taxon>Albugo</taxon>
    </lineage>
</organism>
<gene>
    <name evidence="1" type="primary">AlNc14C118G6581</name>
    <name evidence="1" type="ORF">ALNC14_074390</name>
</gene>
<evidence type="ECO:0000313" key="1">
    <source>
        <dbReference type="EMBL" id="CCA21296.1"/>
    </source>
</evidence>
<proteinExistence type="predicted"/>
<accession>F0WJ50</accession>
<sequence>MVAFGNKQVFGQDYNITFAAVMDVSSVNIILALARKWCVPAKHGDIPNAYVKSEKESDLSILSRIPKGMGVEQDVLHELEVSCVDEIALELKKALHVLKQARKL</sequence>